<gene>
    <name evidence="5" type="ordered locus">TREPR_2398</name>
</gene>
<dbReference type="Pfam" id="PF00483">
    <property type="entry name" value="NTP_transferase"/>
    <property type="match status" value="1"/>
</dbReference>
<dbReference type="InterPro" id="IPR023214">
    <property type="entry name" value="HAD_sf"/>
</dbReference>
<dbReference type="STRING" id="545694.TREPR_2398"/>
<dbReference type="InterPro" id="IPR006543">
    <property type="entry name" value="Histidinol-phos"/>
</dbReference>
<dbReference type="EMBL" id="CP001843">
    <property type="protein sequence ID" value="AEF86387.1"/>
    <property type="molecule type" value="Genomic_DNA"/>
</dbReference>
<dbReference type="SUPFAM" id="SSF56784">
    <property type="entry name" value="HAD-like"/>
    <property type="match status" value="1"/>
</dbReference>
<sequence>MKVVIMAGGKGTRIAAIASDIPKPMVPIAGKPILEHQIDCLARNNFTDIIMVVGHLGEKIKDYFTDGSKWDCTISYYTETEPLGTAGALYKIIDNLSDDFILINGDIIFDIDFSRFIAFHSTQKALATLVVHPNNHPFDSALLITDQEHRVIQWLNKEDSRLYYKNQVNAGIHILSKNLLAKAGPHKEKVDLDRDILKPLISCGAIYAYNTPEYIKDMGTPERYAQVSTDIERGIVRKRNLSCPQEAVFLDRDGTINTLNGFVTKPEQLELIDGTPEAIRRINSSGYLSIVITNQPVIARGEASLIDLENIHHKLETELGRKGAYLDDIFFCPHHPDKGFPGERPEYKINCECRKPKPGMLFQAALKYNIDLSKSYMVGDDIKDVLAGIAAGCKPILLKPNADNKEENIDGRRVLIFSNLNDFIQHVMILEDTKC</sequence>
<dbReference type="RefSeq" id="WP_015707806.1">
    <property type="nucleotide sequence ID" value="NC_015578.1"/>
</dbReference>
<reference evidence="6" key="1">
    <citation type="submission" date="2009-12" db="EMBL/GenBank/DDBJ databases">
        <title>Complete sequence of Treponema primitia strain ZAS-2.</title>
        <authorList>
            <person name="Tetu S.G."/>
            <person name="Matson E."/>
            <person name="Ren Q."/>
            <person name="Seshadri R."/>
            <person name="Elbourne L."/>
            <person name="Hassan K.A."/>
            <person name="Durkin A."/>
            <person name="Radune D."/>
            <person name="Mohamoud Y."/>
            <person name="Shay R."/>
            <person name="Jin S."/>
            <person name="Zhang X."/>
            <person name="Lucey K."/>
            <person name="Ballor N.R."/>
            <person name="Ottesen E."/>
            <person name="Rosenthal R."/>
            <person name="Allen A."/>
            <person name="Leadbetter J.R."/>
            <person name="Paulsen I.T."/>
        </authorList>
    </citation>
    <scope>NUCLEOTIDE SEQUENCE [LARGE SCALE GENOMIC DNA]</scope>
    <source>
        <strain evidence="6">ATCC BAA-887 / DSM 12427 / ZAS-2</strain>
    </source>
</reference>
<reference evidence="5 6" key="2">
    <citation type="journal article" date="2011" name="ISME J.">
        <title>RNA-seq reveals cooperative metabolic interactions between two termite-gut spirochete species in co-culture.</title>
        <authorList>
            <person name="Rosenthal A.Z."/>
            <person name="Matson E.G."/>
            <person name="Eldar A."/>
            <person name="Leadbetter J.R."/>
        </authorList>
    </citation>
    <scope>NUCLEOTIDE SEQUENCE [LARGE SCALE GENOMIC DNA]</scope>
    <source>
        <strain evidence="6">ATCC BAA-887 / DSM 12427 / ZAS-2</strain>
    </source>
</reference>
<dbReference type="Proteomes" id="UP000009223">
    <property type="component" value="Chromosome"/>
</dbReference>
<dbReference type="CDD" id="cd07503">
    <property type="entry name" value="HAD_HisB-N"/>
    <property type="match status" value="1"/>
</dbReference>
<dbReference type="InterPro" id="IPR006549">
    <property type="entry name" value="HAD-SF_hydro_IIIA"/>
</dbReference>
<keyword evidence="1" id="KW-0963">Cytoplasm</keyword>
<keyword evidence="6" id="KW-1185">Reference proteome</keyword>
<dbReference type="CDD" id="cd04181">
    <property type="entry name" value="NTP_transferase"/>
    <property type="match status" value="1"/>
</dbReference>
<dbReference type="InterPro" id="IPR005835">
    <property type="entry name" value="NTP_transferase_dom"/>
</dbReference>
<dbReference type="Gene3D" id="3.40.50.1000">
    <property type="entry name" value="HAD superfamily/HAD-like"/>
    <property type="match status" value="1"/>
</dbReference>
<evidence type="ECO:0000313" key="5">
    <source>
        <dbReference type="EMBL" id="AEF86387.1"/>
    </source>
</evidence>
<keyword evidence="3" id="KW-0378">Hydrolase</keyword>
<protein>
    <recommendedName>
        <fullName evidence="4">Nucleotidyl transferase domain-containing protein</fullName>
    </recommendedName>
</protein>
<keyword evidence="2" id="KW-0479">Metal-binding</keyword>
<dbReference type="eggNOG" id="COG0241">
    <property type="taxonomic scope" value="Bacteria"/>
</dbReference>
<accession>F5YHI1</accession>
<dbReference type="PANTHER" id="PTHR22572">
    <property type="entry name" value="SUGAR-1-PHOSPHATE GUANYL TRANSFERASE"/>
    <property type="match status" value="1"/>
</dbReference>
<dbReference type="eggNOG" id="COG1208">
    <property type="taxonomic scope" value="Bacteria"/>
</dbReference>
<evidence type="ECO:0000256" key="2">
    <source>
        <dbReference type="ARBA" id="ARBA00022723"/>
    </source>
</evidence>
<dbReference type="NCBIfam" id="TIGR01662">
    <property type="entry name" value="HAD-SF-IIIA"/>
    <property type="match status" value="1"/>
</dbReference>
<dbReference type="Gene3D" id="3.90.550.10">
    <property type="entry name" value="Spore Coat Polysaccharide Biosynthesis Protein SpsA, Chain A"/>
    <property type="match status" value="1"/>
</dbReference>
<dbReference type="OrthoDB" id="9801899at2"/>
<dbReference type="Pfam" id="PF13242">
    <property type="entry name" value="Hydrolase_like"/>
    <property type="match status" value="1"/>
</dbReference>
<evidence type="ECO:0000256" key="1">
    <source>
        <dbReference type="ARBA" id="ARBA00022490"/>
    </source>
</evidence>
<name>F5YHI1_TREPZ</name>
<dbReference type="InterPro" id="IPR029044">
    <property type="entry name" value="Nucleotide-diphossugar_trans"/>
</dbReference>
<dbReference type="HOGENOM" id="CLU_028110_0_0_12"/>
<organism evidence="5 6">
    <name type="scientific">Treponema primitia (strain ATCC BAA-887 / DSM 12427 / ZAS-2)</name>
    <dbReference type="NCBI Taxonomy" id="545694"/>
    <lineage>
        <taxon>Bacteria</taxon>
        <taxon>Pseudomonadati</taxon>
        <taxon>Spirochaetota</taxon>
        <taxon>Spirochaetia</taxon>
        <taxon>Spirochaetales</taxon>
        <taxon>Treponemataceae</taxon>
        <taxon>Treponema</taxon>
    </lineage>
</organism>
<dbReference type="KEGG" id="tpi:TREPR_2398"/>
<dbReference type="GO" id="GO:0016791">
    <property type="term" value="F:phosphatase activity"/>
    <property type="evidence" value="ECO:0007669"/>
    <property type="project" value="InterPro"/>
</dbReference>
<evidence type="ECO:0000256" key="3">
    <source>
        <dbReference type="ARBA" id="ARBA00022801"/>
    </source>
</evidence>
<dbReference type="NCBIfam" id="TIGR01656">
    <property type="entry name" value="Histidinol-ppas"/>
    <property type="match status" value="1"/>
</dbReference>
<dbReference type="SUPFAM" id="SSF53448">
    <property type="entry name" value="Nucleotide-diphospho-sugar transferases"/>
    <property type="match status" value="1"/>
</dbReference>
<dbReference type="AlphaFoldDB" id="F5YHI1"/>
<proteinExistence type="predicted"/>
<feature type="domain" description="Nucleotidyl transferase" evidence="4">
    <location>
        <begin position="2"/>
        <end position="232"/>
    </location>
</feature>
<evidence type="ECO:0000259" key="4">
    <source>
        <dbReference type="Pfam" id="PF00483"/>
    </source>
</evidence>
<dbReference type="InterPro" id="IPR036412">
    <property type="entry name" value="HAD-like_sf"/>
</dbReference>
<dbReference type="InterPro" id="IPR050486">
    <property type="entry name" value="Mannose-1P_guanyltransferase"/>
</dbReference>
<dbReference type="GO" id="GO:0046872">
    <property type="term" value="F:metal ion binding"/>
    <property type="evidence" value="ECO:0007669"/>
    <property type="project" value="UniProtKB-KW"/>
</dbReference>
<evidence type="ECO:0000313" key="6">
    <source>
        <dbReference type="Proteomes" id="UP000009223"/>
    </source>
</evidence>